<dbReference type="RefSeq" id="WP_305173425.1">
    <property type="nucleotide sequence ID" value="NZ_JAUUDS010000005.1"/>
</dbReference>
<proteinExistence type="predicted"/>
<dbReference type="InterPro" id="IPR052894">
    <property type="entry name" value="AsmA-related"/>
</dbReference>
<comment type="caution">
    <text evidence="2">The sequence shown here is derived from an EMBL/GenBank/DDBJ whole genome shotgun (WGS) entry which is preliminary data.</text>
</comment>
<protein>
    <submittedName>
        <fullName evidence="2">AsmA family protein</fullName>
    </submittedName>
</protein>
<reference evidence="2 3" key="1">
    <citation type="submission" date="2023-07" db="EMBL/GenBank/DDBJ databases">
        <authorList>
            <person name="Kim M.K."/>
        </authorList>
    </citation>
    <scope>NUCLEOTIDE SEQUENCE [LARGE SCALE GENOMIC DNA]</scope>
    <source>
        <strain evidence="2 3">KR1UV-12</strain>
    </source>
</reference>
<evidence type="ECO:0000313" key="2">
    <source>
        <dbReference type="EMBL" id="MDP1027713.1"/>
    </source>
</evidence>
<dbReference type="PANTHER" id="PTHR30441:SF4">
    <property type="entry name" value="PROTEIN ASMA"/>
    <property type="match status" value="1"/>
</dbReference>
<name>A0ABT9EM44_9SPHN</name>
<sequence>MTRRWRIGLAITGGIVALLLLVLAAFPWGLLAGIVAREAGERFGRPVAIGSVERLDRFGLMPRLAIRDVRIAQADWAGTGDFARIGAVTLRLPVWPLLLGRIDPREVTVDGLHLALARDANGRTNWQRPGKQESGGAAPDLAGLAIRDATITYTDAKQDRAVRMMVDIDAAGLRAYGVGTIRGTPVRLAVAGAPPVAGSAWPFAARIAGADLAMRAKGSMDRPLDTDAMSLAVTARAADLKLIDAVIEAGLFRTRPVTLTAQVRHDPGQWRIAALKGRIGRSDLSGDLTVLKVDGRSKIDGRLAAKAFDFNDLTSAEGRARSAALEARIGPKLVPDTRIDIGKIDTTDGRLTFTVGRIIGTSAPPVLGLAGTLVMDHRRLTLAPLRLTLSQGVVTGRAVVDQHDGAPAPLVTLDLRLTGGDVAAFAEGGAFTGRMAARVRLTGRGETIRAAVGRSRGMIGFVVHDGRLPARYAAALGFDAGRALLAGRDDRAALRCMIAELAVKDGTARVDPLTVDTAISRMRGTGTLSFPAERLALTLTGAPKRDVILRIPGTVSVTGTLREPELVVPPQMKSFGNILKAIGRRISGNSGPVATDADCAGLARAALR</sequence>
<gene>
    <name evidence="2" type="ORF">Q5H91_10850</name>
</gene>
<dbReference type="PANTHER" id="PTHR30441">
    <property type="entry name" value="DUF748 DOMAIN-CONTAINING PROTEIN"/>
    <property type="match status" value="1"/>
</dbReference>
<dbReference type="Proteomes" id="UP001230685">
    <property type="component" value="Unassembled WGS sequence"/>
</dbReference>
<accession>A0ABT9EM44</accession>
<feature type="domain" description="AsmA" evidence="1">
    <location>
        <begin position="1"/>
        <end position="139"/>
    </location>
</feature>
<organism evidence="2 3">
    <name type="scientific">Sphingomonas aurea</name>
    <dbReference type="NCBI Taxonomy" id="3063994"/>
    <lineage>
        <taxon>Bacteria</taxon>
        <taxon>Pseudomonadati</taxon>
        <taxon>Pseudomonadota</taxon>
        <taxon>Alphaproteobacteria</taxon>
        <taxon>Sphingomonadales</taxon>
        <taxon>Sphingomonadaceae</taxon>
        <taxon>Sphingomonas</taxon>
    </lineage>
</organism>
<dbReference type="InterPro" id="IPR007844">
    <property type="entry name" value="AsmA"/>
</dbReference>
<dbReference type="Pfam" id="PF05170">
    <property type="entry name" value="AsmA"/>
    <property type="match status" value="1"/>
</dbReference>
<dbReference type="EMBL" id="JAUUDS010000005">
    <property type="protein sequence ID" value="MDP1027713.1"/>
    <property type="molecule type" value="Genomic_DNA"/>
</dbReference>
<keyword evidence="3" id="KW-1185">Reference proteome</keyword>
<evidence type="ECO:0000259" key="1">
    <source>
        <dbReference type="Pfam" id="PF05170"/>
    </source>
</evidence>
<evidence type="ECO:0000313" key="3">
    <source>
        <dbReference type="Proteomes" id="UP001230685"/>
    </source>
</evidence>